<keyword evidence="5" id="KW-1185">Reference proteome</keyword>
<evidence type="ECO:0000256" key="1">
    <source>
        <dbReference type="ARBA" id="ARBA00009013"/>
    </source>
</evidence>
<dbReference type="RefSeq" id="WP_124327784.1">
    <property type="nucleotide sequence ID" value="NZ_BEXT01000001.1"/>
</dbReference>
<reference evidence="5" key="2">
    <citation type="submission" date="2019-01" db="EMBL/GenBank/DDBJ databases">
        <title>Genome sequence of Desulfonema ishimotonii strain Tokyo 01.</title>
        <authorList>
            <person name="Fukui M."/>
        </authorList>
    </citation>
    <scope>NUCLEOTIDE SEQUENCE [LARGE SCALE GENOMIC DNA]</scope>
    <source>
        <strain evidence="5">Tokyo 01</strain>
    </source>
</reference>
<gene>
    <name evidence="4" type="ORF">DENIS_1306</name>
</gene>
<dbReference type="SUPFAM" id="SSF52091">
    <property type="entry name" value="SpoIIaa-like"/>
    <property type="match status" value="1"/>
</dbReference>
<dbReference type="InterPro" id="IPR003658">
    <property type="entry name" value="Anti-sigma_ant"/>
</dbReference>
<dbReference type="PANTHER" id="PTHR33495:SF2">
    <property type="entry name" value="ANTI-SIGMA FACTOR ANTAGONIST TM_1081-RELATED"/>
    <property type="match status" value="1"/>
</dbReference>
<dbReference type="EMBL" id="BEXT01000001">
    <property type="protein sequence ID" value="GBC60355.1"/>
    <property type="molecule type" value="Genomic_DNA"/>
</dbReference>
<dbReference type="PROSITE" id="PS50801">
    <property type="entry name" value="STAS"/>
    <property type="match status" value="1"/>
</dbReference>
<name>A0A401FTS3_9BACT</name>
<dbReference type="Gene3D" id="3.30.750.24">
    <property type="entry name" value="STAS domain"/>
    <property type="match status" value="1"/>
</dbReference>
<comment type="similarity">
    <text evidence="1 2">Belongs to the anti-sigma-factor antagonist family.</text>
</comment>
<dbReference type="NCBIfam" id="TIGR00377">
    <property type="entry name" value="ant_ant_sig"/>
    <property type="match status" value="1"/>
</dbReference>
<evidence type="ECO:0000313" key="5">
    <source>
        <dbReference type="Proteomes" id="UP000288096"/>
    </source>
</evidence>
<dbReference type="OrthoDB" id="9796076at2"/>
<feature type="domain" description="STAS" evidence="3">
    <location>
        <begin position="18"/>
        <end position="111"/>
    </location>
</feature>
<evidence type="ECO:0000313" key="4">
    <source>
        <dbReference type="EMBL" id="GBC60355.1"/>
    </source>
</evidence>
<dbReference type="GO" id="GO:0043856">
    <property type="term" value="F:anti-sigma factor antagonist activity"/>
    <property type="evidence" value="ECO:0007669"/>
    <property type="project" value="InterPro"/>
</dbReference>
<reference evidence="5" key="1">
    <citation type="submission" date="2017-11" db="EMBL/GenBank/DDBJ databases">
        <authorList>
            <person name="Watanabe M."/>
            <person name="Kojima H."/>
        </authorList>
    </citation>
    <scope>NUCLEOTIDE SEQUENCE [LARGE SCALE GENOMIC DNA]</scope>
    <source>
        <strain evidence="5">Tokyo 01</strain>
    </source>
</reference>
<dbReference type="Pfam" id="PF01740">
    <property type="entry name" value="STAS"/>
    <property type="match status" value="1"/>
</dbReference>
<sequence>MRLLEDEKHGDIRILRMLEDRLDAAISEKFKAEMGRHIDENPPVIVLNLAKIKFMDSSGLGAIISGRKKMGPDTDLVLCCMGEMVTKLFRLTRMHRVFKMYATEDEAIAALSE</sequence>
<evidence type="ECO:0000256" key="2">
    <source>
        <dbReference type="RuleBase" id="RU003749"/>
    </source>
</evidence>
<organism evidence="4 5">
    <name type="scientific">Desulfonema ishimotonii</name>
    <dbReference type="NCBI Taxonomy" id="45657"/>
    <lineage>
        <taxon>Bacteria</taxon>
        <taxon>Pseudomonadati</taxon>
        <taxon>Thermodesulfobacteriota</taxon>
        <taxon>Desulfobacteria</taxon>
        <taxon>Desulfobacterales</taxon>
        <taxon>Desulfococcaceae</taxon>
        <taxon>Desulfonema</taxon>
    </lineage>
</organism>
<protein>
    <recommendedName>
        <fullName evidence="2">Anti-sigma factor antagonist</fullName>
    </recommendedName>
</protein>
<dbReference type="InterPro" id="IPR036513">
    <property type="entry name" value="STAS_dom_sf"/>
</dbReference>
<accession>A0A401FTS3</accession>
<dbReference type="Proteomes" id="UP000288096">
    <property type="component" value="Unassembled WGS sequence"/>
</dbReference>
<dbReference type="PANTHER" id="PTHR33495">
    <property type="entry name" value="ANTI-SIGMA FACTOR ANTAGONIST TM_1081-RELATED-RELATED"/>
    <property type="match status" value="1"/>
</dbReference>
<dbReference type="AlphaFoldDB" id="A0A401FTS3"/>
<dbReference type="CDD" id="cd07043">
    <property type="entry name" value="STAS_anti-anti-sigma_factors"/>
    <property type="match status" value="1"/>
</dbReference>
<dbReference type="InterPro" id="IPR002645">
    <property type="entry name" value="STAS_dom"/>
</dbReference>
<evidence type="ECO:0000259" key="3">
    <source>
        <dbReference type="PROSITE" id="PS50801"/>
    </source>
</evidence>
<proteinExistence type="inferred from homology"/>
<comment type="caution">
    <text evidence="4">The sequence shown here is derived from an EMBL/GenBank/DDBJ whole genome shotgun (WGS) entry which is preliminary data.</text>
</comment>